<dbReference type="InterPro" id="IPR032585">
    <property type="entry name" value="DUF4912"/>
</dbReference>
<proteinExistence type="predicted"/>
<dbReference type="EMBL" id="CP042913">
    <property type="protein sequence ID" value="QEG35693.1"/>
    <property type="molecule type" value="Genomic_DNA"/>
</dbReference>
<accession>A0A5B9QNX8</accession>
<gene>
    <name evidence="3" type="ORF">Pr1d_29950</name>
</gene>
<sequence length="372" mass="41240">MTATSLRSHTAKDLAQMARQHGIPGWHSMRKDELIGALSSVARKRMSPRRQPGGESPPKKTALSEISSQNGSAKQKSETPPHIRHDILVMQQKKAVLKNLALNDSSKFDQDREDRLVVMVRDPYWLHAHWSLSQPSIDRAQAAMGQRWHHSQPTLRVFRIMEAGSTVLDRDIAIHGGVSNWYVDVTDPPCSFRMEIGYLSADGTFYTLARSNCVQTPSPDANETVDENWSDVAENADRIFAMSGGYTPQGTSRELQEILETRLHRPLGSPMHTRYGNGAAMDSNSGLELAVDAEVTIFGVTSRTAHVTLKGVPINVRPDGTFSAKLKLTEQRQVIPIVASASDGVEQRTVILALDRNTKVMEPLFRDISKPT</sequence>
<evidence type="ECO:0000313" key="4">
    <source>
        <dbReference type="Proteomes" id="UP000323917"/>
    </source>
</evidence>
<dbReference type="AlphaFoldDB" id="A0A5B9QNX8"/>
<evidence type="ECO:0000259" key="2">
    <source>
        <dbReference type="Pfam" id="PF07498"/>
    </source>
</evidence>
<dbReference type="KEGG" id="bgok:Pr1d_29950"/>
<feature type="domain" description="Rho termination factor-like N-terminal" evidence="2">
    <location>
        <begin position="6"/>
        <end position="37"/>
    </location>
</feature>
<dbReference type="Pfam" id="PF16258">
    <property type="entry name" value="DUF4912"/>
    <property type="match status" value="1"/>
</dbReference>
<dbReference type="InterPro" id="IPR013783">
    <property type="entry name" value="Ig-like_fold"/>
</dbReference>
<dbReference type="GO" id="GO:0006353">
    <property type="term" value="P:DNA-templated transcription termination"/>
    <property type="evidence" value="ECO:0007669"/>
    <property type="project" value="InterPro"/>
</dbReference>
<protein>
    <recommendedName>
        <fullName evidence="2">Rho termination factor-like N-terminal domain-containing protein</fullName>
    </recommendedName>
</protein>
<dbReference type="Gene3D" id="2.60.40.10">
    <property type="entry name" value="Immunoglobulins"/>
    <property type="match status" value="1"/>
</dbReference>
<reference evidence="3 4" key="1">
    <citation type="submission" date="2019-08" db="EMBL/GenBank/DDBJ databases">
        <title>Deep-cultivation of Planctomycetes and their phenomic and genomic characterization uncovers novel biology.</title>
        <authorList>
            <person name="Wiegand S."/>
            <person name="Jogler M."/>
            <person name="Boedeker C."/>
            <person name="Pinto D."/>
            <person name="Vollmers J."/>
            <person name="Rivas-Marin E."/>
            <person name="Kohn T."/>
            <person name="Peeters S.H."/>
            <person name="Heuer A."/>
            <person name="Rast P."/>
            <person name="Oberbeckmann S."/>
            <person name="Bunk B."/>
            <person name="Jeske O."/>
            <person name="Meyerdierks A."/>
            <person name="Storesund J.E."/>
            <person name="Kallscheuer N."/>
            <person name="Luecker S."/>
            <person name="Lage O.M."/>
            <person name="Pohl T."/>
            <person name="Merkel B.J."/>
            <person name="Hornburger P."/>
            <person name="Mueller R.-W."/>
            <person name="Bruemmer F."/>
            <person name="Labrenz M."/>
            <person name="Spormann A.M."/>
            <person name="Op den Camp H."/>
            <person name="Overmann J."/>
            <person name="Amann R."/>
            <person name="Jetten M.S.M."/>
            <person name="Mascher T."/>
            <person name="Medema M.H."/>
            <person name="Devos D.P."/>
            <person name="Kaster A.-K."/>
            <person name="Ovreas L."/>
            <person name="Rohde M."/>
            <person name="Galperin M.Y."/>
            <person name="Jogler C."/>
        </authorList>
    </citation>
    <scope>NUCLEOTIDE SEQUENCE [LARGE SCALE GENOMIC DNA]</scope>
    <source>
        <strain evidence="3 4">Pr1d</strain>
    </source>
</reference>
<name>A0A5B9QNX8_9BACT</name>
<evidence type="ECO:0000256" key="1">
    <source>
        <dbReference type="SAM" id="MobiDB-lite"/>
    </source>
</evidence>
<dbReference type="Pfam" id="PF07498">
    <property type="entry name" value="Rho_N"/>
    <property type="match status" value="1"/>
</dbReference>
<dbReference type="Proteomes" id="UP000323917">
    <property type="component" value="Chromosome"/>
</dbReference>
<dbReference type="OrthoDB" id="9812700at2"/>
<organism evidence="3 4">
    <name type="scientific">Bythopirellula goksoeyrii</name>
    <dbReference type="NCBI Taxonomy" id="1400387"/>
    <lineage>
        <taxon>Bacteria</taxon>
        <taxon>Pseudomonadati</taxon>
        <taxon>Planctomycetota</taxon>
        <taxon>Planctomycetia</taxon>
        <taxon>Pirellulales</taxon>
        <taxon>Lacipirellulaceae</taxon>
        <taxon>Bythopirellula</taxon>
    </lineage>
</organism>
<dbReference type="InterPro" id="IPR036269">
    <property type="entry name" value="Rho_N_sf"/>
</dbReference>
<dbReference type="SUPFAM" id="SSF68912">
    <property type="entry name" value="Rho N-terminal domain-like"/>
    <property type="match status" value="1"/>
</dbReference>
<feature type="region of interest" description="Disordered" evidence="1">
    <location>
        <begin position="37"/>
        <end position="81"/>
    </location>
</feature>
<dbReference type="InterPro" id="IPR011112">
    <property type="entry name" value="Rho-like_N"/>
</dbReference>
<evidence type="ECO:0000313" key="3">
    <source>
        <dbReference type="EMBL" id="QEG35693.1"/>
    </source>
</evidence>
<feature type="compositionally biased region" description="Polar residues" evidence="1">
    <location>
        <begin position="64"/>
        <end position="74"/>
    </location>
</feature>
<dbReference type="RefSeq" id="WP_148074179.1">
    <property type="nucleotide sequence ID" value="NZ_CP042913.1"/>
</dbReference>
<keyword evidence="4" id="KW-1185">Reference proteome</keyword>